<evidence type="ECO:0000313" key="9">
    <source>
        <dbReference type="Proteomes" id="UP000476030"/>
    </source>
</evidence>
<dbReference type="PANTHER" id="PTHR43261">
    <property type="entry name" value="TRANSLATION ELONGATION FACTOR G-RELATED"/>
    <property type="match status" value="1"/>
</dbReference>
<dbReference type="CDD" id="cd03713">
    <property type="entry name" value="EFG_mtEFG_C"/>
    <property type="match status" value="1"/>
</dbReference>
<dbReference type="Pfam" id="PF00009">
    <property type="entry name" value="GTP_EFTU"/>
    <property type="match status" value="1"/>
</dbReference>
<dbReference type="InterPro" id="IPR000795">
    <property type="entry name" value="T_Tr_GTP-bd_dom"/>
</dbReference>
<dbReference type="CDD" id="cd01434">
    <property type="entry name" value="EFG_mtEFG1_IV"/>
    <property type="match status" value="1"/>
</dbReference>
<dbReference type="NCBIfam" id="NF009379">
    <property type="entry name" value="PRK12740.1-3"/>
    <property type="match status" value="1"/>
</dbReference>
<dbReference type="RefSeq" id="WP_161317145.1">
    <property type="nucleotide sequence ID" value="NZ_WTUW01000009.1"/>
</dbReference>
<dbReference type="Gene3D" id="2.40.30.10">
    <property type="entry name" value="Translation factors"/>
    <property type="match status" value="1"/>
</dbReference>
<dbReference type="GO" id="GO:0003746">
    <property type="term" value="F:translation elongation factor activity"/>
    <property type="evidence" value="ECO:0007669"/>
    <property type="project" value="UniProtKB-KW"/>
</dbReference>
<evidence type="ECO:0000259" key="7">
    <source>
        <dbReference type="PROSITE" id="PS51722"/>
    </source>
</evidence>
<dbReference type="FunFam" id="3.30.230.10:FF:000003">
    <property type="entry name" value="Elongation factor G"/>
    <property type="match status" value="1"/>
</dbReference>
<dbReference type="InterPro" id="IPR035647">
    <property type="entry name" value="EFG_III/V"/>
</dbReference>
<dbReference type="Pfam" id="PF22042">
    <property type="entry name" value="EF-G_D2"/>
    <property type="match status" value="1"/>
</dbReference>
<dbReference type="GO" id="GO:0005525">
    <property type="term" value="F:GTP binding"/>
    <property type="evidence" value="ECO:0007669"/>
    <property type="project" value="UniProtKB-KW"/>
</dbReference>
<comment type="caution">
    <text evidence="8">The sequence shown here is derived from an EMBL/GenBank/DDBJ whole genome shotgun (WGS) entry which is preliminary data.</text>
</comment>
<dbReference type="PRINTS" id="PR01037">
    <property type="entry name" value="TCRTETOQM"/>
</dbReference>
<evidence type="ECO:0000256" key="2">
    <source>
        <dbReference type="ARBA" id="ARBA00022741"/>
    </source>
</evidence>
<evidence type="ECO:0000313" key="8">
    <source>
        <dbReference type="EMBL" id="MZR32429.1"/>
    </source>
</evidence>
<dbReference type="Proteomes" id="UP000476030">
    <property type="component" value="Unassembled WGS sequence"/>
</dbReference>
<dbReference type="InterPro" id="IPR053905">
    <property type="entry name" value="EF-G-like_DII"/>
</dbReference>
<name>A0A6L8WCK6_9PROT</name>
<dbReference type="Gene3D" id="3.30.230.10">
    <property type="match status" value="1"/>
</dbReference>
<dbReference type="Pfam" id="PF00679">
    <property type="entry name" value="EFG_C"/>
    <property type="match status" value="1"/>
</dbReference>
<keyword evidence="2" id="KW-0547">Nucleotide-binding</keyword>
<dbReference type="InterPro" id="IPR027417">
    <property type="entry name" value="P-loop_NTPase"/>
</dbReference>
<dbReference type="NCBIfam" id="NF009891">
    <property type="entry name" value="PRK13351.1-1"/>
    <property type="match status" value="1"/>
</dbReference>
<gene>
    <name evidence="8" type="ORF">GQE98_17450</name>
</gene>
<dbReference type="InterPro" id="IPR047872">
    <property type="entry name" value="EFG_IV"/>
</dbReference>
<accession>A0A6L8WCK6</accession>
<dbReference type="CDD" id="cd04170">
    <property type="entry name" value="EF-G_bact"/>
    <property type="match status" value="1"/>
</dbReference>
<dbReference type="InterPro" id="IPR000640">
    <property type="entry name" value="EFG_V-like"/>
</dbReference>
<evidence type="ECO:0000256" key="6">
    <source>
        <dbReference type="ARBA" id="ARBA00024731"/>
    </source>
</evidence>
<keyword evidence="3 8" id="KW-0251">Elongation factor</keyword>
<dbReference type="CDD" id="cd16262">
    <property type="entry name" value="EFG_III"/>
    <property type="match status" value="1"/>
</dbReference>
<dbReference type="PANTHER" id="PTHR43261:SF7">
    <property type="entry name" value="ELONGATION FACTOR G-LIKE PROTEIN"/>
    <property type="match status" value="1"/>
</dbReference>
<dbReference type="InterPro" id="IPR014721">
    <property type="entry name" value="Ribsml_uS5_D2-typ_fold_subgr"/>
</dbReference>
<dbReference type="GO" id="GO:0003924">
    <property type="term" value="F:GTPase activity"/>
    <property type="evidence" value="ECO:0007669"/>
    <property type="project" value="InterPro"/>
</dbReference>
<dbReference type="SMART" id="SM00889">
    <property type="entry name" value="EFG_IV"/>
    <property type="match status" value="1"/>
</dbReference>
<dbReference type="SUPFAM" id="SSF52540">
    <property type="entry name" value="P-loop containing nucleoside triphosphate hydrolases"/>
    <property type="match status" value="1"/>
</dbReference>
<comment type="function">
    <text evidence="6">Catalyzes the GTP-dependent ribosomal translocation step during translation elongation. During this step, the ribosome changes from the pre-translocational (PRE) to the post-translocational (POST) state as the newly formed A-site-bound peptidyl-tRNA and P-site-bound deacylated tRNA move to the P and E sites, respectively. Catalyzes the coordinated movement of the two tRNA molecules, the mRNA and conformational changes in the ribosome.</text>
</comment>
<dbReference type="Pfam" id="PF03764">
    <property type="entry name" value="EFG_IV"/>
    <property type="match status" value="1"/>
</dbReference>
<dbReference type="Gene3D" id="3.30.70.240">
    <property type="match status" value="1"/>
</dbReference>
<sequence length="671" mass="73778">MVVDKPKGPRSIALVGPYSSGKTTLLEAILHICNETDRKGSVTAGTSCGDSSKEARERQMGVEVNAAHAQYLGDEFTILDCPGSIEFFQETENALAGVDAAVVVCEPESERVLTLSPLLKSLQEKGLPTFIFVNKMDKAYGSVHDLFNSLQAVTDRALVLRQVPIFNDSIISGYVDLASERAYVYKEGEASRIIDLPPEMAEEEGTSRFAMLEKLADFDDHLMEELLEDIEPEREEIYALLQNDLREGLVTPVFLGSAENENGVRRLLKALRHEAPEASVAAKRAGYNPSSGEPVAQILKTYMSAQAGKLSLARIWSGEISDGDSFAVGRVGGIYRLQGGKSEKLEKATEGEIVAFGRLDSAQTGDVLMVDKTINAPQDGAFAPVYSIALVPERRDDEVKLSAALSKILEEDPSLKMEHKQETQELLLWGQGEIHLNVALDRMRNKYGLEVKSRRPKVAYKEAIRKAAKQHARYRKQSGGHGQFGDVHIEIKPLPRGSGFNFDEKIVGGSVPRQYIPAVEHGVKEYLEEGPLGFPVVDVAVTLFDGQFHSVDSSENSFRSAARIAMSEGMPKCEPVLLEPIYKVELSMPSEYTSKVNSIVSGRRGQILGFDAREGWGGWDVLEAMIPESEVHDLIVDLRSATLGVGTYRSEFDHLQELTGHNADKVLQNKN</sequence>
<evidence type="ECO:0000256" key="4">
    <source>
        <dbReference type="ARBA" id="ARBA00022917"/>
    </source>
</evidence>
<dbReference type="AlphaFoldDB" id="A0A6L8WCK6"/>
<dbReference type="InterPro" id="IPR009000">
    <property type="entry name" value="Transl_B-barrel_sf"/>
</dbReference>
<keyword evidence="5" id="KW-0342">GTP-binding</keyword>
<dbReference type="FunFam" id="3.30.70.240:FF:000001">
    <property type="entry name" value="Elongation factor G"/>
    <property type="match status" value="1"/>
</dbReference>
<dbReference type="InterPro" id="IPR005517">
    <property type="entry name" value="Transl_elong_EFG/EF2_IV"/>
</dbReference>
<dbReference type="SUPFAM" id="SSF54211">
    <property type="entry name" value="Ribosomal protein S5 domain 2-like"/>
    <property type="match status" value="1"/>
</dbReference>
<keyword evidence="4" id="KW-0648">Protein biosynthesis</keyword>
<proteinExistence type="predicted"/>
<dbReference type="Gene3D" id="3.40.50.300">
    <property type="entry name" value="P-loop containing nucleotide triphosphate hydrolases"/>
    <property type="match status" value="1"/>
</dbReference>
<dbReference type="Gene3D" id="3.30.70.870">
    <property type="entry name" value="Elongation Factor G (Translational Gtpase), domain 3"/>
    <property type="match status" value="1"/>
</dbReference>
<dbReference type="InterPro" id="IPR035649">
    <property type="entry name" value="EFG_V"/>
</dbReference>
<dbReference type="GO" id="GO:0032790">
    <property type="term" value="P:ribosome disassembly"/>
    <property type="evidence" value="ECO:0007669"/>
    <property type="project" value="TreeGrafter"/>
</dbReference>
<evidence type="ECO:0000256" key="1">
    <source>
        <dbReference type="ARBA" id="ARBA00017872"/>
    </source>
</evidence>
<reference evidence="8 9" key="1">
    <citation type="submission" date="2019-12" db="EMBL/GenBank/DDBJ databases">
        <title>Snethiella sp. nov. sp. isolated from sea sand.</title>
        <authorList>
            <person name="Kim J."/>
            <person name="Jeong S.E."/>
            <person name="Jung H.S."/>
            <person name="Jeon C.O."/>
        </authorList>
    </citation>
    <scope>NUCLEOTIDE SEQUENCE [LARGE SCALE GENOMIC DNA]</scope>
    <source>
        <strain evidence="8 9">DP05</strain>
    </source>
</reference>
<feature type="domain" description="Tr-type G" evidence="7">
    <location>
        <begin position="7"/>
        <end position="279"/>
    </location>
</feature>
<dbReference type="PRINTS" id="PR00315">
    <property type="entry name" value="ELONGATNFCT"/>
</dbReference>
<dbReference type="GO" id="GO:0097216">
    <property type="term" value="F:guanosine tetraphosphate binding"/>
    <property type="evidence" value="ECO:0007669"/>
    <property type="project" value="UniProtKB-ARBA"/>
</dbReference>
<dbReference type="PROSITE" id="PS51722">
    <property type="entry name" value="G_TR_2"/>
    <property type="match status" value="1"/>
</dbReference>
<evidence type="ECO:0000256" key="5">
    <source>
        <dbReference type="ARBA" id="ARBA00023134"/>
    </source>
</evidence>
<dbReference type="InterPro" id="IPR009022">
    <property type="entry name" value="EFG_III"/>
</dbReference>
<protein>
    <recommendedName>
        <fullName evidence="1">Elongation factor G</fullName>
    </recommendedName>
</protein>
<dbReference type="InterPro" id="IPR020568">
    <property type="entry name" value="Ribosomal_Su5_D2-typ_SF"/>
</dbReference>
<dbReference type="InterPro" id="IPR041095">
    <property type="entry name" value="EFG_II"/>
</dbReference>
<evidence type="ECO:0000256" key="3">
    <source>
        <dbReference type="ARBA" id="ARBA00022768"/>
    </source>
</evidence>
<dbReference type="Pfam" id="PF14492">
    <property type="entry name" value="EFG_III"/>
    <property type="match status" value="1"/>
</dbReference>
<dbReference type="EMBL" id="WTUW01000009">
    <property type="protein sequence ID" value="MZR32429.1"/>
    <property type="molecule type" value="Genomic_DNA"/>
</dbReference>
<dbReference type="SUPFAM" id="SSF54980">
    <property type="entry name" value="EF-G C-terminal domain-like"/>
    <property type="match status" value="2"/>
</dbReference>
<dbReference type="SMART" id="SM00838">
    <property type="entry name" value="EFG_C"/>
    <property type="match status" value="1"/>
</dbReference>
<dbReference type="SUPFAM" id="SSF50447">
    <property type="entry name" value="Translation proteins"/>
    <property type="match status" value="1"/>
</dbReference>
<organism evidence="8 9">
    <name type="scientific">Sneathiella litorea</name>
    <dbReference type="NCBI Taxonomy" id="2606216"/>
    <lineage>
        <taxon>Bacteria</taxon>
        <taxon>Pseudomonadati</taxon>
        <taxon>Pseudomonadota</taxon>
        <taxon>Alphaproteobacteria</taxon>
        <taxon>Sneathiellales</taxon>
        <taxon>Sneathiellaceae</taxon>
        <taxon>Sneathiella</taxon>
    </lineage>
</organism>
<keyword evidence="9" id="KW-1185">Reference proteome</keyword>